<evidence type="ECO:0000256" key="1">
    <source>
        <dbReference type="ARBA" id="ARBA00004128"/>
    </source>
</evidence>
<dbReference type="GO" id="GO:0006865">
    <property type="term" value="P:amino acid transport"/>
    <property type="evidence" value="ECO:0007669"/>
    <property type="project" value="UniProtKB-KW"/>
</dbReference>
<dbReference type="EMBL" id="JAAMPI010001018">
    <property type="protein sequence ID" value="KAF4627160.1"/>
    <property type="molecule type" value="Genomic_DNA"/>
</dbReference>
<dbReference type="InterPro" id="IPR024671">
    <property type="entry name" value="Atg22-like"/>
</dbReference>
<evidence type="ECO:0000256" key="6">
    <source>
        <dbReference type="ARBA" id="ARBA00023006"/>
    </source>
</evidence>
<dbReference type="OrthoDB" id="3506827at2759"/>
<keyword evidence="8" id="KW-0926">Vacuole</keyword>
<dbReference type="InterPro" id="IPR036259">
    <property type="entry name" value="MFS_trans_sf"/>
</dbReference>
<protein>
    <recommendedName>
        <fullName evidence="8">Autophagy-related protein</fullName>
    </recommendedName>
</protein>
<feature type="transmembrane region" description="Helical" evidence="8">
    <location>
        <begin position="127"/>
        <end position="153"/>
    </location>
</feature>
<evidence type="ECO:0000313" key="9">
    <source>
        <dbReference type="EMBL" id="KAF4627160.1"/>
    </source>
</evidence>
<accession>A0A8H4RE05</accession>
<feature type="transmembrane region" description="Helical" evidence="8">
    <location>
        <begin position="384"/>
        <end position="403"/>
    </location>
</feature>
<comment type="function">
    <text evidence="8">Vacuolar effluxer which mediate the efflux of amino acids resulting from autophagic degradation. The release of autophagic amino acids allows the maintenance of protein synthesis and viability during nitrogen starvation.</text>
</comment>
<keyword evidence="3 8" id="KW-0813">Transport</keyword>
<dbReference type="Gene3D" id="1.20.1250.20">
    <property type="entry name" value="MFS general substrate transporter like domains"/>
    <property type="match status" value="1"/>
</dbReference>
<dbReference type="Proteomes" id="UP000566819">
    <property type="component" value="Unassembled WGS sequence"/>
</dbReference>
<keyword evidence="7 8" id="KW-0472">Membrane</keyword>
<evidence type="ECO:0000256" key="5">
    <source>
        <dbReference type="ARBA" id="ARBA00022989"/>
    </source>
</evidence>
<comment type="caution">
    <text evidence="9">The sequence shown here is derived from an EMBL/GenBank/DDBJ whole genome shotgun (WGS) entry which is preliminary data.</text>
</comment>
<comment type="subcellular location">
    <subcellularLocation>
        <location evidence="1 8">Vacuole membrane</location>
        <topology evidence="1 8">Multi-pass membrane protein</topology>
    </subcellularLocation>
</comment>
<feature type="transmembrane region" description="Helical" evidence="8">
    <location>
        <begin position="223"/>
        <end position="242"/>
    </location>
</feature>
<comment type="similarity">
    <text evidence="2 8">Belongs to the ATG22 family.</text>
</comment>
<comment type="caution">
    <text evidence="8">Lacks conserved residue(s) required for the propagation of feature annotation.</text>
</comment>
<dbReference type="GO" id="GO:0005774">
    <property type="term" value="C:vacuolar membrane"/>
    <property type="evidence" value="ECO:0007669"/>
    <property type="project" value="UniProtKB-SubCell"/>
</dbReference>
<evidence type="ECO:0000313" key="10">
    <source>
        <dbReference type="Proteomes" id="UP000566819"/>
    </source>
</evidence>
<reference evidence="9 10" key="1">
    <citation type="submission" date="2020-03" db="EMBL/GenBank/DDBJ databases">
        <title>Draft Genome Sequence of Cudoniella acicularis.</title>
        <authorList>
            <person name="Buettner E."/>
            <person name="Kellner H."/>
        </authorList>
    </citation>
    <scope>NUCLEOTIDE SEQUENCE [LARGE SCALE GENOMIC DNA]</scope>
    <source>
        <strain evidence="9 10">DSM 108380</strain>
    </source>
</reference>
<feature type="transmembrane region" description="Helical" evidence="8">
    <location>
        <begin position="351"/>
        <end position="369"/>
    </location>
</feature>
<dbReference type="PANTHER" id="PTHR23519:SF5">
    <property type="entry name" value="AUTOPHAGY-RELATED PROTEIN"/>
    <property type="match status" value="1"/>
</dbReference>
<dbReference type="PANTHER" id="PTHR23519">
    <property type="entry name" value="AUTOPHAGY-RELATED PROTEIN 22"/>
    <property type="match status" value="1"/>
</dbReference>
<keyword evidence="10" id="KW-1185">Reference proteome</keyword>
<organism evidence="9 10">
    <name type="scientific">Cudoniella acicularis</name>
    <dbReference type="NCBI Taxonomy" id="354080"/>
    <lineage>
        <taxon>Eukaryota</taxon>
        <taxon>Fungi</taxon>
        <taxon>Dikarya</taxon>
        <taxon>Ascomycota</taxon>
        <taxon>Pezizomycotina</taxon>
        <taxon>Leotiomycetes</taxon>
        <taxon>Helotiales</taxon>
        <taxon>Tricladiaceae</taxon>
        <taxon>Cudoniella</taxon>
    </lineage>
</organism>
<feature type="transmembrane region" description="Helical" evidence="8">
    <location>
        <begin position="317"/>
        <end position="339"/>
    </location>
</feature>
<dbReference type="AlphaFoldDB" id="A0A8H4RE05"/>
<evidence type="ECO:0000256" key="8">
    <source>
        <dbReference type="RuleBase" id="RU363073"/>
    </source>
</evidence>
<dbReference type="GO" id="GO:0006914">
    <property type="term" value="P:autophagy"/>
    <property type="evidence" value="ECO:0007669"/>
    <property type="project" value="UniProtKB-KW"/>
</dbReference>
<evidence type="ECO:0000256" key="2">
    <source>
        <dbReference type="ARBA" id="ARBA00006978"/>
    </source>
</evidence>
<gene>
    <name evidence="9" type="ORF">G7Y89_g10995</name>
</gene>
<keyword evidence="8" id="KW-0029">Amino-acid transport</keyword>
<evidence type="ECO:0000256" key="3">
    <source>
        <dbReference type="ARBA" id="ARBA00022448"/>
    </source>
</evidence>
<dbReference type="SUPFAM" id="SSF103473">
    <property type="entry name" value="MFS general substrate transporter"/>
    <property type="match status" value="1"/>
</dbReference>
<sequence>MYSHKVEDFKLNDITIVEEGNNTKLPKNEGPAEPITTRWKFWSWYAYYFGNNSAGTLSYAPLIFQSLLSQADRNGNDLSQACSYDVTAPRVVKFGVQNINIDTVVLIYGEMTEEEFKRTQMLQRNRLSNIAFGCMSTGYTFTLIIALGAAYGLHANDSDARNLKTAVVIVGVATGVWILCGTPWFFLEKPRAASLPLGKTYFFIGAKAYFHAFKSIPKPTQTWLYLLGYFLISDGYATINQIYGICQNAIVEYRTTTSTELYIVQGLSNAVDIAIFWLIQRHFKIRTKIILLVNCGFLLVIPIWGCIGIGFHKLWEVWAFSVIDCVVVAPFYAFSATMLSDICPKGREVTFFALYALVSKSTAWIGPIISDSIIDRTGNTNKGFAFLLGLTVVGYALICFVDVKKGKEQCERNTGGGGDRDRGVVKVK</sequence>
<evidence type="ECO:0000256" key="7">
    <source>
        <dbReference type="ARBA" id="ARBA00023136"/>
    </source>
</evidence>
<keyword evidence="4 8" id="KW-0812">Transmembrane</keyword>
<feature type="transmembrane region" description="Helical" evidence="8">
    <location>
        <begin position="165"/>
        <end position="187"/>
    </location>
</feature>
<keyword evidence="5 8" id="KW-1133">Transmembrane helix</keyword>
<name>A0A8H4RE05_9HELO</name>
<keyword evidence="6 8" id="KW-0072">Autophagy</keyword>
<dbReference type="Pfam" id="PF11700">
    <property type="entry name" value="ATG22"/>
    <property type="match status" value="2"/>
</dbReference>
<evidence type="ECO:0000256" key="4">
    <source>
        <dbReference type="ARBA" id="ARBA00022692"/>
    </source>
</evidence>
<feature type="transmembrane region" description="Helical" evidence="8">
    <location>
        <begin position="291"/>
        <end position="311"/>
    </location>
</feature>
<proteinExistence type="inferred from homology"/>
<dbReference type="InterPro" id="IPR050495">
    <property type="entry name" value="ATG22/LtaA_families"/>
</dbReference>